<dbReference type="SUPFAM" id="SSF54593">
    <property type="entry name" value="Glyoxalase/Bleomycin resistance protein/Dihydroxybiphenyl dioxygenase"/>
    <property type="match status" value="2"/>
</dbReference>
<proteinExistence type="predicted"/>
<dbReference type="EMBL" id="PVZF01000005">
    <property type="protein sequence ID" value="PRY15284.1"/>
    <property type="molecule type" value="Genomic_DNA"/>
</dbReference>
<evidence type="ECO:0000259" key="1">
    <source>
        <dbReference type="PROSITE" id="PS51819"/>
    </source>
</evidence>
<dbReference type="AlphaFoldDB" id="A0A2T0R4L2"/>
<dbReference type="InterPro" id="IPR041581">
    <property type="entry name" value="Glyoxalase_6"/>
</dbReference>
<dbReference type="Proteomes" id="UP000238083">
    <property type="component" value="Unassembled WGS sequence"/>
</dbReference>
<sequence>MHSRLENVVVDSADPSALAHWWRQALDWRPGYRDDHEVDVVPPEGEPGVELVFVPVADPKQGPNRVHLDLDSTSPADQRETVAFLLDLGASRVDVGQGDAPWVVLADPEGNEFCVLDPRPEYDGTGRLAAVVCLARDPALLAEFYAPLVGMRPVRTSARVAALRGDGGPFLEFVASPTPHRVKNRVHLDVRATRSGPGREAVLRQALATGAVLAPAVPGAGWTTLHDPEGNEFCVLADPR</sequence>
<dbReference type="CDD" id="cd06587">
    <property type="entry name" value="VOC"/>
    <property type="match status" value="1"/>
</dbReference>
<accession>A0A2T0R4L2</accession>
<dbReference type="PANTHER" id="PTHR35908:SF1">
    <property type="entry name" value="CONSERVED PROTEIN"/>
    <property type="match status" value="1"/>
</dbReference>
<dbReference type="PROSITE" id="PS51819">
    <property type="entry name" value="VOC"/>
    <property type="match status" value="1"/>
</dbReference>
<name>A0A2T0R4L2_9ACTN</name>
<comment type="caution">
    <text evidence="2">The sequence shown here is derived from an EMBL/GenBank/DDBJ whole genome shotgun (WGS) entry which is preliminary data.</text>
</comment>
<protein>
    <recommendedName>
        <fullName evidence="1">VOC domain-containing protein</fullName>
    </recommendedName>
</protein>
<dbReference type="OrthoDB" id="3212826at2"/>
<dbReference type="PANTHER" id="PTHR35908">
    <property type="entry name" value="HYPOTHETICAL FUSION PROTEIN"/>
    <property type="match status" value="1"/>
</dbReference>
<reference evidence="2 3" key="1">
    <citation type="submission" date="2018-03" db="EMBL/GenBank/DDBJ databases">
        <title>Genomic Encyclopedia of Archaeal and Bacterial Type Strains, Phase II (KMG-II): from individual species to whole genera.</title>
        <authorList>
            <person name="Goeker M."/>
        </authorList>
    </citation>
    <scope>NUCLEOTIDE SEQUENCE [LARGE SCALE GENOMIC DNA]</scope>
    <source>
        <strain evidence="2 3">DSM 19711</strain>
    </source>
</reference>
<dbReference type="InterPro" id="IPR037523">
    <property type="entry name" value="VOC_core"/>
</dbReference>
<evidence type="ECO:0000313" key="3">
    <source>
        <dbReference type="Proteomes" id="UP000238083"/>
    </source>
</evidence>
<keyword evidence="3" id="KW-1185">Reference proteome</keyword>
<dbReference type="RefSeq" id="WP_106210552.1">
    <property type="nucleotide sequence ID" value="NZ_PVZF01000005.1"/>
</dbReference>
<dbReference type="Gene3D" id="3.10.180.10">
    <property type="entry name" value="2,3-Dihydroxybiphenyl 1,2-Dioxygenase, domain 1"/>
    <property type="match status" value="2"/>
</dbReference>
<evidence type="ECO:0000313" key="2">
    <source>
        <dbReference type="EMBL" id="PRY15284.1"/>
    </source>
</evidence>
<dbReference type="InterPro" id="IPR029068">
    <property type="entry name" value="Glyas_Bleomycin-R_OHBP_Dase"/>
</dbReference>
<organism evidence="2 3">
    <name type="scientific">Kineococcus rhizosphaerae</name>
    <dbReference type="NCBI Taxonomy" id="559628"/>
    <lineage>
        <taxon>Bacteria</taxon>
        <taxon>Bacillati</taxon>
        <taxon>Actinomycetota</taxon>
        <taxon>Actinomycetes</taxon>
        <taxon>Kineosporiales</taxon>
        <taxon>Kineosporiaceae</taxon>
        <taxon>Kineococcus</taxon>
    </lineage>
</organism>
<dbReference type="Pfam" id="PF18029">
    <property type="entry name" value="Glyoxalase_6"/>
    <property type="match status" value="2"/>
</dbReference>
<feature type="domain" description="VOC" evidence="1">
    <location>
        <begin position="4"/>
        <end position="118"/>
    </location>
</feature>
<gene>
    <name evidence="2" type="ORF">CLV37_105212</name>
</gene>